<evidence type="ECO:0000256" key="4">
    <source>
        <dbReference type="ARBA" id="ARBA00022737"/>
    </source>
</evidence>
<dbReference type="InterPro" id="IPR020472">
    <property type="entry name" value="WD40_PAC1"/>
</dbReference>
<protein>
    <recommendedName>
        <fullName evidence="8">POC1 centriolar protein homolog B</fullName>
    </recommendedName>
</protein>
<organism evidence="11 12">
    <name type="scientific">Huso huso</name>
    <name type="common">Beluga</name>
    <name type="synonym">Acipenser huso</name>
    <dbReference type="NCBI Taxonomy" id="61971"/>
    <lineage>
        <taxon>Eukaryota</taxon>
        <taxon>Metazoa</taxon>
        <taxon>Chordata</taxon>
        <taxon>Craniata</taxon>
        <taxon>Vertebrata</taxon>
        <taxon>Euteleostomi</taxon>
        <taxon>Actinopterygii</taxon>
        <taxon>Chondrostei</taxon>
        <taxon>Acipenseriformes</taxon>
        <taxon>Acipenseridae</taxon>
        <taxon>Huso</taxon>
    </lineage>
</organism>
<evidence type="ECO:0000256" key="1">
    <source>
        <dbReference type="ARBA" id="ARBA00004114"/>
    </source>
</evidence>
<dbReference type="Proteomes" id="UP001369086">
    <property type="component" value="Unassembled WGS sequence"/>
</dbReference>
<dbReference type="EMBL" id="JAHFZB010000007">
    <property type="protein sequence ID" value="KAK6487893.1"/>
    <property type="molecule type" value="Genomic_DNA"/>
</dbReference>
<evidence type="ECO:0000256" key="2">
    <source>
        <dbReference type="ARBA" id="ARBA00022490"/>
    </source>
</evidence>
<dbReference type="InterPro" id="IPR050505">
    <property type="entry name" value="WDR55/POC1"/>
</dbReference>
<reference evidence="11 12" key="1">
    <citation type="submission" date="2021-05" db="EMBL/GenBank/DDBJ databases">
        <authorList>
            <person name="Zahm M."/>
            <person name="Klopp C."/>
            <person name="Cabau C."/>
            <person name="Kuhl H."/>
            <person name="Suciu R."/>
            <person name="Ciorpac M."/>
            <person name="Holostenco D."/>
            <person name="Gessner J."/>
            <person name="Wuertz S."/>
            <person name="Hohne C."/>
            <person name="Stock M."/>
            <person name="Gislard M."/>
            <person name="Lluch J."/>
            <person name="Milhes M."/>
            <person name="Lampietro C."/>
            <person name="Lopez Roques C."/>
            <person name="Donnadieu C."/>
            <person name="Du K."/>
            <person name="Schartl M."/>
            <person name="Guiguen Y."/>
        </authorList>
    </citation>
    <scope>NUCLEOTIDE SEQUENCE [LARGE SCALE GENOMIC DNA]</scope>
    <source>
        <strain evidence="11">Hh-F2</strain>
        <tissue evidence="11">Blood</tissue>
    </source>
</reference>
<keyword evidence="2" id="KW-0963">Cytoplasm</keyword>
<feature type="repeat" description="WD" evidence="9">
    <location>
        <begin position="153"/>
        <end position="194"/>
    </location>
</feature>
<feature type="repeat" description="WD" evidence="9">
    <location>
        <begin position="195"/>
        <end position="236"/>
    </location>
</feature>
<dbReference type="PANTHER" id="PTHR44019">
    <property type="entry name" value="WD REPEAT-CONTAINING PROTEIN 55"/>
    <property type="match status" value="1"/>
</dbReference>
<keyword evidence="3 9" id="KW-0853">WD repeat</keyword>
<name>A0ABR0ZSV3_HUSHU</name>
<evidence type="ECO:0000313" key="11">
    <source>
        <dbReference type="EMBL" id="KAK6487893.1"/>
    </source>
</evidence>
<dbReference type="PANTHER" id="PTHR44019:SF1">
    <property type="entry name" value="POC1 CENTRIOLAR PROTEIN HOMOLOG B"/>
    <property type="match status" value="1"/>
</dbReference>
<feature type="repeat" description="WD" evidence="9">
    <location>
        <begin position="279"/>
        <end position="311"/>
    </location>
</feature>
<evidence type="ECO:0000256" key="5">
    <source>
        <dbReference type="ARBA" id="ARBA00023054"/>
    </source>
</evidence>
<evidence type="ECO:0000256" key="10">
    <source>
        <dbReference type="SAM" id="MobiDB-lite"/>
    </source>
</evidence>
<dbReference type="InterPro" id="IPR001680">
    <property type="entry name" value="WD40_rpt"/>
</dbReference>
<dbReference type="InterPro" id="IPR019775">
    <property type="entry name" value="WD40_repeat_CS"/>
</dbReference>
<dbReference type="Pfam" id="PF00400">
    <property type="entry name" value="WD40"/>
    <property type="match status" value="7"/>
</dbReference>
<proteinExistence type="inferred from homology"/>
<dbReference type="InterPro" id="IPR015943">
    <property type="entry name" value="WD40/YVTN_repeat-like_dom_sf"/>
</dbReference>
<dbReference type="SUPFAM" id="SSF50978">
    <property type="entry name" value="WD40 repeat-like"/>
    <property type="match status" value="1"/>
</dbReference>
<keyword evidence="6" id="KW-0206">Cytoskeleton</keyword>
<dbReference type="InterPro" id="IPR036322">
    <property type="entry name" value="WD40_repeat_dom_sf"/>
</dbReference>
<sequence length="505" mass="56748">MEDPSLERHFRGHKDVISCADFSPNNKQLATGSADTFLMIWNLNPKARAYRFVGHKDKVSSVQFSPAGNLVASASWDKTVRLWTPTMKIWDFGYELNDSISVSSKGESTVIRAHTAVIRSVSFSRDGQHLVTASDDKSLKVWSVHRHRFMYSLNQHTNWVRSAKFSPDGRLIVSCGDDRSVRIWDTTNKQCVNKFTDYGGSVTFVDFNSSGTCIASSGSDNTLKIWDIRTNKLLQHYQVHSSGINCFSFHPSSNYLISASNDSTVKILDLLEGRLIYTLHGHQGPVFTVAFSRGGEYFASGGTDAQVLLWKTNFDAFNYKEVLKCNNRRLNPEPPPHLTDIHPRSPHLHTASSASIEINPSFNVADTQTLDPPVVDVGQSLFSKTQHRVSSLVNGVPAHNEWRNSRGFQQRPSSSKRQEEETHIETFTQEEQTMHNSLPPSLSSTLEHIVEQLDVLTQTVSVLEQRLTLTEDKLKECLDNQLKIVLQVRQAEERETENGSPTSSL</sequence>
<gene>
    <name evidence="11" type="ORF">HHUSO_G9205</name>
</gene>
<dbReference type="Gene3D" id="2.130.10.10">
    <property type="entry name" value="YVTN repeat-like/Quinoprotein amine dehydrogenase"/>
    <property type="match status" value="3"/>
</dbReference>
<evidence type="ECO:0000256" key="6">
    <source>
        <dbReference type="ARBA" id="ARBA00023212"/>
    </source>
</evidence>
<dbReference type="SMART" id="SM00320">
    <property type="entry name" value="WD40"/>
    <property type="match status" value="7"/>
</dbReference>
<comment type="subcellular location">
    <subcellularLocation>
        <location evidence="1">Cytoplasm</location>
        <location evidence="1">Cytoskeleton</location>
        <location evidence="1">Microtubule organizing center</location>
        <location evidence="1">Centrosome</location>
        <location evidence="1">Centriole</location>
    </subcellularLocation>
</comment>
<dbReference type="PROSITE" id="PS00678">
    <property type="entry name" value="WD_REPEATS_1"/>
    <property type="match status" value="2"/>
</dbReference>
<evidence type="ECO:0000256" key="3">
    <source>
        <dbReference type="ARBA" id="ARBA00022574"/>
    </source>
</evidence>
<dbReference type="PROSITE" id="PS50082">
    <property type="entry name" value="WD_REPEATS_2"/>
    <property type="match status" value="7"/>
</dbReference>
<feature type="compositionally biased region" description="Polar residues" evidence="10">
    <location>
        <begin position="406"/>
        <end position="415"/>
    </location>
</feature>
<feature type="repeat" description="WD" evidence="9">
    <location>
        <begin position="111"/>
        <end position="152"/>
    </location>
</feature>
<evidence type="ECO:0000256" key="8">
    <source>
        <dbReference type="ARBA" id="ARBA00039724"/>
    </source>
</evidence>
<evidence type="ECO:0000256" key="7">
    <source>
        <dbReference type="ARBA" id="ARBA00037984"/>
    </source>
</evidence>
<comment type="caution">
    <text evidence="11">The sequence shown here is derived from an EMBL/GenBank/DDBJ whole genome shotgun (WGS) entry which is preliminary data.</text>
</comment>
<dbReference type="CDD" id="cd00200">
    <property type="entry name" value="WD40"/>
    <property type="match status" value="1"/>
</dbReference>
<feature type="repeat" description="WD" evidence="9">
    <location>
        <begin position="10"/>
        <end position="51"/>
    </location>
</feature>
<keyword evidence="5" id="KW-0175">Coiled coil</keyword>
<evidence type="ECO:0000256" key="9">
    <source>
        <dbReference type="PROSITE-ProRule" id="PRU00221"/>
    </source>
</evidence>
<dbReference type="PROSITE" id="PS50294">
    <property type="entry name" value="WD_REPEATS_REGION"/>
    <property type="match status" value="7"/>
</dbReference>
<keyword evidence="12" id="KW-1185">Reference proteome</keyword>
<accession>A0ABR0ZSV3</accession>
<feature type="repeat" description="WD" evidence="9">
    <location>
        <begin position="52"/>
        <end position="83"/>
    </location>
</feature>
<evidence type="ECO:0000313" key="12">
    <source>
        <dbReference type="Proteomes" id="UP001369086"/>
    </source>
</evidence>
<dbReference type="PRINTS" id="PR00320">
    <property type="entry name" value="GPROTEINBRPT"/>
</dbReference>
<feature type="region of interest" description="Disordered" evidence="10">
    <location>
        <begin position="402"/>
        <end position="421"/>
    </location>
</feature>
<feature type="repeat" description="WD" evidence="9">
    <location>
        <begin position="237"/>
        <end position="278"/>
    </location>
</feature>
<comment type="similarity">
    <text evidence="7">Belongs to the WD repeat POC1 family.</text>
</comment>
<keyword evidence="4" id="KW-0677">Repeat</keyword>